<feature type="domain" description="NodB homology" evidence="3">
    <location>
        <begin position="70"/>
        <end position="250"/>
    </location>
</feature>
<evidence type="ECO:0000256" key="1">
    <source>
        <dbReference type="ARBA" id="ARBA00004613"/>
    </source>
</evidence>
<dbReference type="GO" id="GO:0005576">
    <property type="term" value="C:extracellular region"/>
    <property type="evidence" value="ECO:0007669"/>
    <property type="project" value="UniProtKB-SubCell"/>
</dbReference>
<reference evidence="4 5" key="1">
    <citation type="submission" date="2018-01" db="EMBL/GenBank/DDBJ databases">
        <title>A novel member of the phylum Bacteroidetes isolated from glacier ice.</title>
        <authorList>
            <person name="Liu Q."/>
            <person name="Xin Y.-H."/>
        </authorList>
    </citation>
    <scope>NUCLEOTIDE SEQUENCE [LARGE SCALE GENOMIC DNA]</scope>
    <source>
        <strain evidence="4 5">RB1R16</strain>
    </source>
</reference>
<dbReference type="PROSITE" id="PS51677">
    <property type="entry name" value="NODB"/>
    <property type="match status" value="1"/>
</dbReference>
<dbReference type="PANTHER" id="PTHR34216">
    <property type="match status" value="1"/>
</dbReference>
<gene>
    <name evidence="4" type="ORF">CJD36_001760</name>
</gene>
<comment type="subcellular location">
    <subcellularLocation>
        <location evidence="1">Secreted</location>
    </subcellularLocation>
</comment>
<evidence type="ECO:0000259" key="3">
    <source>
        <dbReference type="PROSITE" id="PS51677"/>
    </source>
</evidence>
<accession>A0A2S7SZX8</accession>
<dbReference type="Gene3D" id="3.20.20.370">
    <property type="entry name" value="Glycoside hydrolase/deacetylase"/>
    <property type="match status" value="1"/>
</dbReference>
<dbReference type="GO" id="GO:0005975">
    <property type="term" value="P:carbohydrate metabolic process"/>
    <property type="evidence" value="ECO:0007669"/>
    <property type="project" value="InterPro"/>
</dbReference>
<dbReference type="OrthoDB" id="9778320at2"/>
<evidence type="ECO:0000256" key="2">
    <source>
        <dbReference type="ARBA" id="ARBA00022729"/>
    </source>
</evidence>
<dbReference type="Proteomes" id="UP000239872">
    <property type="component" value="Unassembled WGS sequence"/>
</dbReference>
<dbReference type="AlphaFoldDB" id="A0A2S7SZX8"/>
<evidence type="ECO:0000313" key="5">
    <source>
        <dbReference type="Proteomes" id="UP000239872"/>
    </source>
</evidence>
<proteinExistence type="predicted"/>
<dbReference type="Pfam" id="PF01522">
    <property type="entry name" value="Polysacc_deac_1"/>
    <property type="match status" value="1"/>
</dbReference>
<name>A0A2S7SZX8_9BACT</name>
<keyword evidence="5" id="KW-1185">Reference proteome</keyword>
<dbReference type="EMBL" id="PPSL01000001">
    <property type="protein sequence ID" value="PQJ12500.1"/>
    <property type="molecule type" value="Genomic_DNA"/>
</dbReference>
<dbReference type="RefSeq" id="WP_105037383.1">
    <property type="nucleotide sequence ID" value="NZ_PPSL01000001.1"/>
</dbReference>
<dbReference type="InterPro" id="IPR051398">
    <property type="entry name" value="Polysacch_Deacetylase"/>
</dbReference>
<comment type="caution">
    <text evidence="4">The sequence shown here is derived from an EMBL/GenBank/DDBJ whole genome shotgun (WGS) entry which is preliminary data.</text>
</comment>
<dbReference type="GO" id="GO:0016810">
    <property type="term" value="F:hydrolase activity, acting on carbon-nitrogen (but not peptide) bonds"/>
    <property type="evidence" value="ECO:0007669"/>
    <property type="project" value="InterPro"/>
</dbReference>
<sequence length="250" mass="28792">MNLSWLLPEIDGIPVLMYHRVWPGQSDDLTITPEKLREQWTYLQTEGYSTLTLPQYLDIANGKTKHYPKKSLLITFDDGYLNNLTYAYPLLKEMAWKATFFIIANTIDGSAKKEEPGVNEKMGLKDLKKLDTNIVQLGLHGYHHEHFDQLNLDDIKTVMRTSSAIMDESGLHHYDVLAYPYGARPKNLRVLAELKLWMQEHGIQAAFRIGNQVSKIPSPDIYEIKRIDITGTDTLEEFKIKLKKGKLKPF</sequence>
<dbReference type="InterPro" id="IPR011330">
    <property type="entry name" value="Glyco_hydro/deAcase_b/a-brl"/>
</dbReference>
<keyword evidence="2" id="KW-0732">Signal</keyword>
<organism evidence="4 5">
    <name type="scientific">Flavipsychrobacter stenotrophus</name>
    <dbReference type="NCBI Taxonomy" id="2077091"/>
    <lineage>
        <taxon>Bacteria</taxon>
        <taxon>Pseudomonadati</taxon>
        <taxon>Bacteroidota</taxon>
        <taxon>Chitinophagia</taxon>
        <taxon>Chitinophagales</taxon>
        <taxon>Chitinophagaceae</taxon>
        <taxon>Flavipsychrobacter</taxon>
    </lineage>
</organism>
<evidence type="ECO:0000313" key="4">
    <source>
        <dbReference type="EMBL" id="PQJ12500.1"/>
    </source>
</evidence>
<dbReference type="CDD" id="cd10918">
    <property type="entry name" value="CE4_NodB_like_5s_6s"/>
    <property type="match status" value="1"/>
</dbReference>
<dbReference type="SUPFAM" id="SSF88713">
    <property type="entry name" value="Glycoside hydrolase/deacetylase"/>
    <property type="match status" value="1"/>
</dbReference>
<protein>
    <recommendedName>
        <fullName evidence="3">NodB homology domain-containing protein</fullName>
    </recommendedName>
</protein>
<dbReference type="InterPro" id="IPR002509">
    <property type="entry name" value="NODB_dom"/>
</dbReference>
<dbReference type="PANTHER" id="PTHR34216:SF3">
    <property type="entry name" value="POLY-BETA-1,6-N-ACETYL-D-GLUCOSAMINE N-DEACETYLASE"/>
    <property type="match status" value="1"/>
</dbReference>